<feature type="non-terminal residue" evidence="1">
    <location>
        <position position="181"/>
    </location>
</feature>
<organism evidence="1">
    <name type="scientific">marine sediment metagenome</name>
    <dbReference type="NCBI Taxonomy" id="412755"/>
    <lineage>
        <taxon>unclassified sequences</taxon>
        <taxon>metagenomes</taxon>
        <taxon>ecological metagenomes</taxon>
    </lineage>
</organism>
<proteinExistence type="predicted"/>
<dbReference type="AlphaFoldDB" id="X1B091"/>
<sequence>MPPFGGFSETKTRTTSIPGQFFGELLPAIDHLGELKVTLYLLWRFDRMEGTFRYLQRSDFIQDGRFISGMGETTEETEVLLDESLKRAVARGTLLLADVNLDGRKVGLYFLNSPKGEAAVRAINNGQWRDTGKKHAPVELIQETPNIFRLYEEHIGPLTPMIAEALGEAEDTYPPIWIEEA</sequence>
<protein>
    <submittedName>
        <fullName evidence="1">Uncharacterized protein</fullName>
    </submittedName>
</protein>
<evidence type="ECO:0000313" key="1">
    <source>
        <dbReference type="EMBL" id="GAG74797.1"/>
    </source>
</evidence>
<comment type="caution">
    <text evidence="1">The sequence shown here is derived from an EMBL/GenBank/DDBJ whole genome shotgun (WGS) entry which is preliminary data.</text>
</comment>
<name>X1B091_9ZZZZ</name>
<accession>X1B091</accession>
<reference evidence="1" key="1">
    <citation type="journal article" date="2014" name="Front. Microbiol.">
        <title>High frequency of phylogenetically diverse reductive dehalogenase-homologous genes in deep subseafloor sedimentary metagenomes.</title>
        <authorList>
            <person name="Kawai M."/>
            <person name="Futagami T."/>
            <person name="Toyoda A."/>
            <person name="Takaki Y."/>
            <person name="Nishi S."/>
            <person name="Hori S."/>
            <person name="Arai W."/>
            <person name="Tsubouchi T."/>
            <person name="Morono Y."/>
            <person name="Uchiyama I."/>
            <person name="Ito T."/>
            <person name="Fujiyama A."/>
            <person name="Inagaki F."/>
            <person name="Takami H."/>
        </authorList>
    </citation>
    <scope>NUCLEOTIDE SEQUENCE</scope>
    <source>
        <strain evidence="1">Expedition CK06-06</strain>
    </source>
</reference>
<gene>
    <name evidence="1" type="ORF">S01H4_32554</name>
</gene>
<dbReference type="EMBL" id="BART01017035">
    <property type="protein sequence ID" value="GAG74797.1"/>
    <property type="molecule type" value="Genomic_DNA"/>
</dbReference>